<keyword evidence="1" id="KW-0175">Coiled coil</keyword>
<protein>
    <recommendedName>
        <fullName evidence="4">Nuclease</fullName>
    </recommendedName>
</protein>
<dbReference type="STRING" id="626940.BHW43_05750"/>
<feature type="coiled-coil region" evidence="1">
    <location>
        <begin position="213"/>
        <end position="247"/>
    </location>
</feature>
<dbReference type="EMBL" id="MNTG01000029">
    <property type="protein sequence ID" value="OLA37563.1"/>
    <property type="molecule type" value="Genomic_DNA"/>
</dbReference>
<name>A0A1Q6R5C6_9FIRM</name>
<sequence>MVKVKQDLLNSIKEFTLMDDPFMTKIFEDDIERTQFILRIILENDTIKVKKVSTQKRLKNLQGRDLQLDILAEKADGTKFNVEVQNESSGAIPQRARYHMSLLDAKSLPKGEYFDKIPENYVIFITREDVLKGLLPIYHIHRTIDENGSSFADGSHIIYVNAKIHNDTPLGMLMHDFCCKNPDDMHYKKLAEKIRYFKEEKEGLDKMGDVMEKLIAKREKEALEKMAKKYEAKAAKAQKEARISLAKEMLADNVCIDKIVKYSKLSVKEVRALAAKMSA</sequence>
<evidence type="ECO:0000313" key="2">
    <source>
        <dbReference type="EMBL" id="OLA37563.1"/>
    </source>
</evidence>
<dbReference type="AlphaFoldDB" id="A0A1Q6R5C6"/>
<organism evidence="2 3">
    <name type="scientific">Phascolarctobacterium succinatutens</name>
    <dbReference type="NCBI Taxonomy" id="626940"/>
    <lineage>
        <taxon>Bacteria</taxon>
        <taxon>Bacillati</taxon>
        <taxon>Bacillota</taxon>
        <taxon>Negativicutes</taxon>
        <taxon>Acidaminococcales</taxon>
        <taxon>Acidaminococcaceae</taxon>
        <taxon>Phascolarctobacterium</taxon>
    </lineage>
</organism>
<dbReference type="Proteomes" id="UP000186777">
    <property type="component" value="Unassembled WGS sequence"/>
</dbReference>
<evidence type="ECO:0008006" key="4">
    <source>
        <dbReference type="Google" id="ProtNLM"/>
    </source>
</evidence>
<dbReference type="Pfam" id="PF12784">
    <property type="entry name" value="PDDEXK_2"/>
    <property type="match status" value="1"/>
</dbReference>
<gene>
    <name evidence="2" type="ORF">BHW43_05750</name>
</gene>
<reference evidence="2 3" key="1">
    <citation type="journal article" date="2016" name="Nat. Biotechnol.">
        <title>Measurement of bacterial replication rates in microbial communities.</title>
        <authorList>
            <person name="Brown C.T."/>
            <person name="Olm M.R."/>
            <person name="Thomas B.C."/>
            <person name="Banfield J.F."/>
        </authorList>
    </citation>
    <scope>NUCLEOTIDE SEQUENCE [LARGE SCALE GENOMIC DNA]</scope>
    <source>
        <strain evidence="2">46_33</strain>
    </source>
</reference>
<comment type="caution">
    <text evidence="2">The sequence shown here is derived from an EMBL/GenBank/DDBJ whole genome shotgun (WGS) entry which is preliminary data.</text>
</comment>
<evidence type="ECO:0000313" key="3">
    <source>
        <dbReference type="Proteomes" id="UP000186777"/>
    </source>
</evidence>
<evidence type="ECO:0000256" key="1">
    <source>
        <dbReference type="SAM" id="Coils"/>
    </source>
</evidence>
<proteinExistence type="predicted"/>
<accession>A0A1Q6R5C6</accession>
<dbReference type="RefSeq" id="WP_303679848.1">
    <property type="nucleotide sequence ID" value="NZ_MNTG01000029.1"/>
</dbReference>